<protein>
    <submittedName>
        <fullName evidence="1">Oidioi.mRNA.OKI2018_I69.chr1.g98.t1.cds</fullName>
    </submittedName>
</protein>
<keyword evidence="2" id="KW-1185">Reference proteome</keyword>
<proteinExistence type="predicted"/>
<organism evidence="1 2">
    <name type="scientific">Oikopleura dioica</name>
    <name type="common">Tunicate</name>
    <dbReference type="NCBI Taxonomy" id="34765"/>
    <lineage>
        <taxon>Eukaryota</taxon>
        <taxon>Metazoa</taxon>
        <taxon>Chordata</taxon>
        <taxon>Tunicata</taxon>
        <taxon>Appendicularia</taxon>
        <taxon>Copelata</taxon>
        <taxon>Oikopleuridae</taxon>
        <taxon>Oikopleura</taxon>
    </lineage>
</organism>
<accession>A0ABN7SMJ8</accession>
<evidence type="ECO:0000313" key="2">
    <source>
        <dbReference type="Proteomes" id="UP001158576"/>
    </source>
</evidence>
<reference evidence="1 2" key="1">
    <citation type="submission" date="2021-04" db="EMBL/GenBank/DDBJ databases">
        <authorList>
            <person name="Bliznina A."/>
        </authorList>
    </citation>
    <scope>NUCLEOTIDE SEQUENCE [LARGE SCALE GENOMIC DNA]</scope>
</reference>
<gene>
    <name evidence="1" type="ORF">OKIOD_LOCUS8863</name>
</gene>
<dbReference type="Proteomes" id="UP001158576">
    <property type="component" value="Chromosome 1"/>
</dbReference>
<sequence length="113" mass="13071">MSSKEKLSNKDACACYRLRMNGLFNELRNELKKENFVKVDRYKMSTKAGLLLATIDALKKLVLQTHIFRYNLNFLLTRKTGLDPATIRAISSYVYLCALPDSNPHSRKQCLIW</sequence>
<name>A0ABN7SMJ8_OIKDI</name>
<dbReference type="EMBL" id="OU015566">
    <property type="protein sequence ID" value="CAG5102005.1"/>
    <property type="molecule type" value="Genomic_DNA"/>
</dbReference>
<evidence type="ECO:0000313" key="1">
    <source>
        <dbReference type="EMBL" id="CAG5102005.1"/>
    </source>
</evidence>